<name>A0A8J8FC00_9BACT</name>
<reference evidence="1" key="1">
    <citation type="submission" date="2019-10" db="EMBL/GenBank/DDBJ databases">
        <title>Draft genome sequence of Panacibacter sp. KCS-6.</title>
        <authorList>
            <person name="Yim K.J."/>
        </authorList>
    </citation>
    <scope>NUCLEOTIDE SEQUENCE</scope>
    <source>
        <strain evidence="1">KCS-6</strain>
    </source>
</reference>
<dbReference type="EMBL" id="WHPF01000004">
    <property type="protein sequence ID" value="NNV55241.1"/>
    <property type="molecule type" value="Genomic_DNA"/>
</dbReference>
<evidence type="ECO:0000313" key="1">
    <source>
        <dbReference type="EMBL" id="NNV55241.1"/>
    </source>
</evidence>
<comment type="caution">
    <text evidence="1">The sequence shown here is derived from an EMBL/GenBank/DDBJ whole genome shotgun (WGS) entry which is preliminary data.</text>
</comment>
<evidence type="ECO:0000313" key="2">
    <source>
        <dbReference type="Proteomes" id="UP000598971"/>
    </source>
</evidence>
<sequence>MAPSNYPASLSNVVFDLMNVEIVHSTLRNNTFEYKICCSEDKTIRQGQFKGPNVQLRLSFFNQGNYSFHLFTNGEQIQRSIFEKRTHTNSAKASLLQ</sequence>
<accession>A0A8J8FC00</accession>
<dbReference type="AlphaFoldDB" id="A0A8J8FC00"/>
<keyword evidence="2" id="KW-1185">Reference proteome</keyword>
<organism evidence="1 2">
    <name type="scientific">Limnovirga soli</name>
    <dbReference type="NCBI Taxonomy" id="2656915"/>
    <lineage>
        <taxon>Bacteria</taxon>
        <taxon>Pseudomonadati</taxon>
        <taxon>Bacteroidota</taxon>
        <taxon>Chitinophagia</taxon>
        <taxon>Chitinophagales</taxon>
        <taxon>Chitinophagaceae</taxon>
        <taxon>Limnovirga</taxon>
    </lineage>
</organism>
<dbReference type="Proteomes" id="UP000598971">
    <property type="component" value="Unassembled WGS sequence"/>
</dbReference>
<dbReference type="RefSeq" id="WP_171607166.1">
    <property type="nucleotide sequence ID" value="NZ_WHPF01000004.1"/>
</dbReference>
<proteinExistence type="predicted"/>
<gene>
    <name evidence="1" type="ORF">GD597_07205</name>
</gene>
<protein>
    <submittedName>
        <fullName evidence="1">Uncharacterized protein</fullName>
    </submittedName>
</protein>